<dbReference type="Proteomes" id="UP000078542">
    <property type="component" value="Unassembled WGS sequence"/>
</dbReference>
<proteinExistence type="predicted"/>
<name>A0A195CCV2_9HYME</name>
<protein>
    <submittedName>
        <fullName evidence="1">Cyclin-dependent kinase-like 2</fullName>
    </submittedName>
</protein>
<feature type="non-terminal residue" evidence="1">
    <location>
        <position position="1"/>
    </location>
</feature>
<gene>
    <name evidence="1" type="ORF">ALC62_10657</name>
</gene>
<dbReference type="AlphaFoldDB" id="A0A195CCV2"/>
<dbReference type="GO" id="GO:0016301">
    <property type="term" value="F:kinase activity"/>
    <property type="evidence" value="ECO:0007669"/>
    <property type="project" value="UniProtKB-KW"/>
</dbReference>
<evidence type="ECO:0000313" key="1">
    <source>
        <dbReference type="EMBL" id="KYM98689.1"/>
    </source>
</evidence>
<keyword evidence="1" id="KW-0808">Transferase</keyword>
<evidence type="ECO:0000313" key="2">
    <source>
        <dbReference type="Proteomes" id="UP000078542"/>
    </source>
</evidence>
<organism evidence="1 2">
    <name type="scientific">Cyphomyrmex costatus</name>
    <dbReference type="NCBI Taxonomy" id="456900"/>
    <lineage>
        <taxon>Eukaryota</taxon>
        <taxon>Metazoa</taxon>
        <taxon>Ecdysozoa</taxon>
        <taxon>Arthropoda</taxon>
        <taxon>Hexapoda</taxon>
        <taxon>Insecta</taxon>
        <taxon>Pterygota</taxon>
        <taxon>Neoptera</taxon>
        <taxon>Endopterygota</taxon>
        <taxon>Hymenoptera</taxon>
        <taxon>Apocrita</taxon>
        <taxon>Aculeata</taxon>
        <taxon>Formicoidea</taxon>
        <taxon>Formicidae</taxon>
        <taxon>Myrmicinae</taxon>
        <taxon>Cyphomyrmex</taxon>
    </lineage>
</organism>
<dbReference type="InterPro" id="IPR011009">
    <property type="entry name" value="Kinase-like_dom_sf"/>
</dbReference>
<sequence>RPVGLRNLFPTWSSMAVDFLTQCLRTDPAVRPKCLTLLQHSFFSQNNFIDRFLAELQRLVAKESAINLLGTKRTESSSRICQSSIGRWQMTLIKEKRNNNMECEATESENSPEDRRVNANAASKLQINRPRELRYFGPVSVIPNTTYIRRLEHKGLLIPESKGCVLPALTSKTNAKRKKLDLLGVKNR</sequence>
<keyword evidence="2" id="KW-1185">Reference proteome</keyword>
<dbReference type="Gene3D" id="1.10.510.10">
    <property type="entry name" value="Transferase(Phosphotransferase) domain 1"/>
    <property type="match status" value="1"/>
</dbReference>
<keyword evidence="1" id="KW-0418">Kinase</keyword>
<reference evidence="1 2" key="1">
    <citation type="submission" date="2016-03" db="EMBL/GenBank/DDBJ databases">
        <title>Cyphomyrmex costatus WGS genome.</title>
        <authorList>
            <person name="Nygaard S."/>
            <person name="Hu H."/>
            <person name="Boomsma J."/>
            <person name="Zhang G."/>
        </authorList>
    </citation>
    <scope>NUCLEOTIDE SEQUENCE [LARGE SCALE GENOMIC DNA]</scope>
    <source>
        <strain evidence="1">MS0001</strain>
        <tissue evidence="1">Whole body</tissue>
    </source>
</reference>
<dbReference type="EMBL" id="KQ977935">
    <property type="protein sequence ID" value="KYM98689.1"/>
    <property type="molecule type" value="Genomic_DNA"/>
</dbReference>
<accession>A0A195CCV2</accession>
<dbReference type="SUPFAM" id="SSF56112">
    <property type="entry name" value="Protein kinase-like (PK-like)"/>
    <property type="match status" value="1"/>
</dbReference>